<gene>
    <name evidence="1" type="ORF">ASZ90_009214</name>
</gene>
<organism evidence="1">
    <name type="scientific">hydrocarbon metagenome</name>
    <dbReference type="NCBI Taxonomy" id="938273"/>
    <lineage>
        <taxon>unclassified sequences</taxon>
        <taxon>metagenomes</taxon>
        <taxon>ecological metagenomes</taxon>
    </lineage>
</organism>
<dbReference type="EMBL" id="LNQE01001108">
    <property type="protein sequence ID" value="KUG21046.1"/>
    <property type="molecule type" value="Genomic_DNA"/>
</dbReference>
<accession>A0A0W8FJF3</accession>
<reference evidence="1" key="1">
    <citation type="journal article" date="2015" name="Proc. Natl. Acad. Sci. U.S.A.">
        <title>Networks of energetic and metabolic interactions define dynamics in microbial communities.</title>
        <authorList>
            <person name="Embree M."/>
            <person name="Liu J.K."/>
            <person name="Al-Bassam M.M."/>
            <person name="Zengler K."/>
        </authorList>
    </citation>
    <scope>NUCLEOTIDE SEQUENCE</scope>
</reference>
<evidence type="ECO:0000313" key="1">
    <source>
        <dbReference type="EMBL" id="KUG21046.1"/>
    </source>
</evidence>
<comment type="caution">
    <text evidence="1">The sequence shown here is derived from an EMBL/GenBank/DDBJ whole genome shotgun (WGS) entry which is preliminary data.</text>
</comment>
<protein>
    <submittedName>
        <fullName evidence="1">Uncharacterized protein</fullName>
    </submittedName>
</protein>
<sequence length="87" mass="9993">MESDSTTTFSALYFLITLQYIDRRSLPSQQMLRAHAGRDEGCFFRSGRRMLRMRRRSCSCLRPMRFQSLRQPISGGSLDRTVVAGGL</sequence>
<dbReference type="AlphaFoldDB" id="A0A0W8FJF3"/>
<proteinExistence type="predicted"/>
<name>A0A0W8FJF3_9ZZZZ</name>